<dbReference type="Proteomes" id="UP001231109">
    <property type="component" value="Unassembled WGS sequence"/>
</dbReference>
<accession>A0ABT9I5R7</accession>
<evidence type="ECO:0000256" key="1">
    <source>
        <dbReference type="SAM" id="MobiDB-lite"/>
    </source>
</evidence>
<gene>
    <name evidence="2" type="ORF">ORJ04_22550</name>
</gene>
<feature type="region of interest" description="Disordered" evidence="1">
    <location>
        <begin position="72"/>
        <end position="96"/>
    </location>
</feature>
<keyword evidence="3" id="KW-1185">Reference proteome</keyword>
<dbReference type="EMBL" id="JAPJDZ010000271">
    <property type="protein sequence ID" value="MDP5138730.1"/>
    <property type="molecule type" value="Genomic_DNA"/>
</dbReference>
<sequence length="141" mass="16416">MERFDKLDIADEMLESAIESYLDNEKYFSSLHLAGAAQEIYGKWLRINGGQDFSTMMLNQAEKIFDEPINRKSVKKEDKRSKNSIKHMDNKSDRFTDLQPQMDSFMAISEAVAEYLMLQRPETSNITRFKNYLISTKENGL</sequence>
<organism evidence="2 3">
    <name type="scientific">Rheinheimera baltica</name>
    <dbReference type="NCBI Taxonomy" id="67576"/>
    <lineage>
        <taxon>Bacteria</taxon>
        <taxon>Pseudomonadati</taxon>
        <taxon>Pseudomonadota</taxon>
        <taxon>Gammaproteobacteria</taxon>
        <taxon>Chromatiales</taxon>
        <taxon>Chromatiaceae</taxon>
        <taxon>Rheinheimera</taxon>
    </lineage>
</organism>
<dbReference type="RefSeq" id="WP_305977831.1">
    <property type="nucleotide sequence ID" value="NZ_JAPJDY010000003.1"/>
</dbReference>
<evidence type="ECO:0000313" key="2">
    <source>
        <dbReference type="EMBL" id="MDP5138730.1"/>
    </source>
</evidence>
<proteinExistence type="predicted"/>
<reference evidence="2 3" key="1">
    <citation type="submission" date="2022-11" db="EMBL/GenBank/DDBJ databases">
        <title>Viruses from the air-sea interface of a natural surface slick.</title>
        <authorList>
            <person name="Rahlff J."/>
            <person name="Holmfeldt K."/>
        </authorList>
    </citation>
    <scope>NUCLEOTIDE SEQUENCE [LARGE SCALE GENOMIC DNA]</scope>
    <source>
        <strain evidence="2 3">SMS4</strain>
    </source>
</reference>
<name>A0ABT9I5R7_9GAMM</name>
<comment type="caution">
    <text evidence="2">The sequence shown here is derived from an EMBL/GenBank/DDBJ whole genome shotgun (WGS) entry which is preliminary data.</text>
</comment>
<evidence type="ECO:0000313" key="3">
    <source>
        <dbReference type="Proteomes" id="UP001231109"/>
    </source>
</evidence>
<protein>
    <submittedName>
        <fullName evidence="2">Uncharacterized protein</fullName>
    </submittedName>
</protein>